<comment type="caution">
    <text evidence="3">The sequence shown here is derived from an EMBL/GenBank/DDBJ whole genome shotgun (WGS) entry which is preliminary data.</text>
</comment>
<evidence type="ECO:0000313" key="3">
    <source>
        <dbReference type="EMBL" id="MQA21802.1"/>
    </source>
</evidence>
<evidence type="ECO:0000313" key="4">
    <source>
        <dbReference type="Proteomes" id="UP000444318"/>
    </source>
</evidence>
<dbReference type="EMBL" id="WHUF01000005">
    <property type="protein sequence ID" value="MQA21802.1"/>
    <property type="molecule type" value="Genomic_DNA"/>
</dbReference>
<reference evidence="3 4" key="1">
    <citation type="submission" date="2019-10" db="EMBL/GenBank/DDBJ databases">
        <title>Two novel species isolated from a subtropical stream in China.</title>
        <authorList>
            <person name="Lu H."/>
        </authorList>
    </citation>
    <scope>NUCLEOTIDE SEQUENCE [LARGE SCALE GENOMIC DNA]</scope>
    <source>
        <strain evidence="3 4">FT103W</strain>
    </source>
</reference>
<proteinExistence type="predicted"/>
<dbReference type="AlphaFoldDB" id="A0A843SF54"/>
<keyword evidence="4" id="KW-1185">Reference proteome</keyword>
<dbReference type="InterPro" id="IPR018968">
    <property type="entry name" value="Phasin"/>
</dbReference>
<dbReference type="RefSeq" id="WP_152807318.1">
    <property type="nucleotide sequence ID" value="NZ_WHUF01000005.1"/>
</dbReference>
<dbReference type="Pfam" id="PF09361">
    <property type="entry name" value="Phasin_2"/>
    <property type="match status" value="1"/>
</dbReference>
<feature type="domain" description="Phasin" evidence="2">
    <location>
        <begin position="7"/>
        <end position="107"/>
    </location>
</feature>
<organism evidence="3 4">
    <name type="scientific">Rugamonas rivuli</name>
    <dbReference type="NCBI Taxonomy" id="2743358"/>
    <lineage>
        <taxon>Bacteria</taxon>
        <taxon>Pseudomonadati</taxon>
        <taxon>Pseudomonadota</taxon>
        <taxon>Betaproteobacteria</taxon>
        <taxon>Burkholderiales</taxon>
        <taxon>Oxalobacteraceae</taxon>
        <taxon>Telluria group</taxon>
        <taxon>Rugamonas</taxon>
    </lineage>
</organism>
<accession>A0A843SF54</accession>
<gene>
    <name evidence="3" type="ORF">GEV01_20025</name>
</gene>
<protein>
    <recommendedName>
        <fullName evidence="2">Phasin domain-containing protein</fullName>
    </recommendedName>
</protein>
<feature type="compositionally biased region" description="Polar residues" evidence="1">
    <location>
        <begin position="156"/>
        <end position="169"/>
    </location>
</feature>
<name>A0A843SF54_9BURK</name>
<sequence length="177" mass="19433">MNSFVETISPAAKNHVEARIDYFSDLTVATLQSVRKLSEVNLQFSRDWLQDSTEALRTALLTPATERAPADTPSIEQVAHKLQAWQQQLNQVATEFQTSINQVVQQHAPQAARTATELAEAVTQKAAAQADQQLRLHKAAGKEILDQAHQFAAVATQNRSMEQPASMQSADGEGNKN</sequence>
<evidence type="ECO:0000259" key="2">
    <source>
        <dbReference type="Pfam" id="PF09361"/>
    </source>
</evidence>
<dbReference type="Proteomes" id="UP000444318">
    <property type="component" value="Unassembled WGS sequence"/>
</dbReference>
<feature type="region of interest" description="Disordered" evidence="1">
    <location>
        <begin position="156"/>
        <end position="177"/>
    </location>
</feature>
<evidence type="ECO:0000256" key="1">
    <source>
        <dbReference type="SAM" id="MobiDB-lite"/>
    </source>
</evidence>